<proteinExistence type="predicted"/>
<dbReference type="RefSeq" id="WP_142504225.1">
    <property type="nucleotide sequence ID" value="NZ_FXTI01000001.1"/>
</dbReference>
<protein>
    <submittedName>
        <fullName evidence="1">Uncharacterized protein</fullName>
    </submittedName>
</protein>
<name>A0A521B5X0_9BACL</name>
<organism evidence="1 2">
    <name type="scientific">Melghirimyces algeriensis</name>
    <dbReference type="NCBI Taxonomy" id="910412"/>
    <lineage>
        <taxon>Bacteria</taxon>
        <taxon>Bacillati</taxon>
        <taxon>Bacillota</taxon>
        <taxon>Bacilli</taxon>
        <taxon>Bacillales</taxon>
        <taxon>Thermoactinomycetaceae</taxon>
        <taxon>Melghirimyces</taxon>
    </lineage>
</organism>
<dbReference type="Proteomes" id="UP000315636">
    <property type="component" value="Unassembled WGS sequence"/>
</dbReference>
<dbReference type="EMBL" id="FXTI01000001">
    <property type="protein sequence ID" value="SMO42502.1"/>
    <property type="molecule type" value="Genomic_DNA"/>
</dbReference>
<keyword evidence="2" id="KW-1185">Reference proteome</keyword>
<gene>
    <name evidence="1" type="ORF">SAMN06264849_101568</name>
</gene>
<accession>A0A521B5X0</accession>
<dbReference type="AlphaFoldDB" id="A0A521B5X0"/>
<sequence length="164" mass="18690">MEGLGRRLFASIFISLMAAGLLSLLPALDSQDQGNGEIPAFHSHTEGSLTQETLVNFLLQQPLHVQLDRVDLEQGRLLIRLKEMNPEEKVYNDILTLLYSSFVEVSNVEFIKLQITLTDGRQGLTLYANRSDLADDPQMQRAKKMSAREYIEQTFRLVQEEIPR</sequence>
<reference evidence="1 2" key="1">
    <citation type="submission" date="2017-05" db="EMBL/GenBank/DDBJ databases">
        <authorList>
            <person name="Varghese N."/>
            <person name="Submissions S."/>
        </authorList>
    </citation>
    <scope>NUCLEOTIDE SEQUENCE [LARGE SCALE GENOMIC DNA]</scope>
    <source>
        <strain evidence="1 2">DSM 45474</strain>
    </source>
</reference>
<evidence type="ECO:0000313" key="2">
    <source>
        <dbReference type="Proteomes" id="UP000315636"/>
    </source>
</evidence>
<dbReference type="OrthoDB" id="2990148at2"/>
<evidence type="ECO:0000313" key="1">
    <source>
        <dbReference type="EMBL" id="SMO42502.1"/>
    </source>
</evidence>